<sequence>MRSFIFVSVALALSSFAAPTLPNDVHSVKSLNAGRELPMGLERSVDEANNGWVARRSTVDKLNGNVARPLWGKRGSLDPLNGGHGPIWTHRGVEEVEEPEAVCFNAVNCLNGVRNWA</sequence>
<dbReference type="AlphaFoldDB" id="A0AAW0B0Z5"/>
<dbReference type="Proteomes" id="UP001362999">
    <property type="component" value="Unassembled WGS sequence"/>
</dbReference>
<comment type="caution">
    <text evidence="2">The sequence shown here is derived from an EMBL/GenBank/DDBJ whole genome shotgun (WGS) entry which is preliminary data.</text>
</comment>
<evidence type="ECO:0000313" key="3">
    <source>
        <dbReference type="Proteomes" id="UP001362999"/>
    </source>
</evidence>
<dbReference type="EMBL" id="JAWWNJ010000043">
    <property type="protein sequence ID" value="KAK7019621.1"/>
    <property type="molecule type" value="Genomic_DNA"/>
</dbReference>
<organism evidence="2 3">
    <name type="scientific">Favolaschia claudopus</name>
    <dbReference type="NCBI Taxonomy" id="2862362"/>
    <lineage>
        <taxon>Eukaryota</taxon>
        <taxon>Fungi</taxon>
        <taxon>Dikarya</taxon>
        <taxon>Basidiomycota</taxon>
        <taxon>Agaricomycotina</taxon>
        <taxon>Agaricomycetes</taxon>
        <taxon>Agaricomycetidae</taxon>
        <taxon>Agaricales</taxon>
        <taxon>Marasmiineae</taxon>
        <taxon>Mycenaceae</taxon>
        <taxon>Favolaschia</taxon>
    </lineage>
</organism>
<gene>
    <name evidence="2" type="ORF">R3P38DRAFT_2975456</name>
</gene>
<evidence type="ECO:0000256" key="1">
    <source>
        <dbReference type="SAM" id="SignalP"/>
    </source>
</evidence>
<feature type="chain" id="PRO_5043328849" evidence="1">
    <location>
        <begin position="23"/>
        <end position="117"/>
    </location>
</feature>
<name>A0AAW0B0Z5_9AGAR</name>
<proteinExistence type="predicted"/>
<keyword evidence="3" id="KW-1185">Reference proteome</keyword>
<feature type="signal peptide" evidence="1">
    <location>
        <begin position="1"/>
        <end position="22"/>
    </location>
</feature>
<accession>A0AAW0B0Z5</accession>
<protein>
    <submittedName>
        <fullName evidence="2">Uncharacterized protein</fullName>
    </submittedName>
</protein>
<reference evidence="2 3" key="1">
    <citation type="journal article" date="2024" name="J Genomics">
        <title>Draft genome sequencing and assembly of Favolaschia claudopus CIRM-BRFM 2984 isolated from oak limbs.</title>
        <authorList>
            <person name="Navarro D."/>
            <person name="Drula E."/>
            <person name="Chaduli D."/>
            <person name="Cazenave R."/>
            <person name="Ahrendt S."/>
            <person name="Wang J."/>
            <person name="Lipzen A."/>
            <person name="Daum C."/>
            <person name="Barry K."/>
            <person name="Grigoriev I.V."/>
            <person name="Favel A."/>
            <person name="Rosso M.N."/>
            <person name="Martin F."/>
        </authorList>
    </citation>
    <scope>NUCLEOTIDE SEQUENCE [LARGE SCALE GENOMIC DNA]</scope>
    <source>
        <strain evidence="2 3">CIRM-BRFM 2984</strain>
    </source>
</reference>
<evidence type="ECO:0000313" key="2">
    <source>
        <dbReference type="EMBL" id="KAK7019621.1"/>
    </source>
</evidence>
<keyword evidence="1" id="KW-0732">Signal</keyword>